<protein>
    <submittedName>
        <fullName evidence="1">Uncharacterized protein</fullName>
    </submittedName>
</protein>
<gene>
    <name evidence="1" type="ORF">GSPATT00015758001</name>
</gene>
<dbReference type="AlphaFoldDB" id="A0DCY2"/>
<evidence type="ECO:0000313" key="2">
    <source>
        <dbReference type="Proteomes" id="UP000000600"/>
    </source>
</evidence>
<dbReference type="EMBL" id="CT868385">
    <property type="protein sequence ID" value="CAK80899.1"/>
    <property type="molecule type" value="Genomic_DNA"/>
</dbReference>
<keyword evidence="2" id="KW-1185">Reference proteome</keyword>
<dbReference type="OrthoDB" id="10559155at2759"/>
<dbReference type="HOGENOM" id="CLU_1762336_0_0_1"/>
<accession>A0DCY2</accession>
<name>A0DCY2_PARTE</name>
<dbReference type="Proteomes" id="UP000000600">
    <property type="component" value="Unassembled WGS sequence"/>
</dbReference>
<dbReference type="RefSeq" id="XP_001448296.1">
    <property type="nucleotide sequence ID" value="XM_001448259.1"/>
</dbReference>
<sequence length="148" mass="17772">MNILIMKNHQLTSYPKKMHCSQKNSCQKMSNSKKKKSNCLFEASLLLVEQSGSWRKNNQKMLYIHKKMRLEKEFLPYYLMSLLYFQTSRIMDQFKLNPIRQNMERLIKEPHFGQLLIDQALEAMKDFGYAQIAYPQKQLIKLRSVRLY</sequence>
<reference evidence="1 2" key="1">
    <citation type="journal article" date="2006" name="Nature">
        <title>Global trends of whole-genome duplications revealed by the ciliate Paramecium tetraurelia.</title>
        <authorList>
            <consortium name="Genoscope"/>
            <person name="Aury J.-M."/>
            <person name="Jaillon O."/>
            <person name="Duret L."/>
            <person name="Noel B."/>
            <person name="Jubin C."/>
            <person name="Porcel B.M."/>
            <person name="Segurens B."/>
            <person name="Daubin V."/>
            <person name="Anthouard V."/>
            <person name="Aiach N."/>
            <person name="Arnaiz O."/>
            <person name="Billaut A."/>
            <person name="Beisson J."/>
            <person name="Blanc I."/>
            <person name="Bouhouche K."/>
            <person name="Camara F."/>
            <person name="Duharcourt S."/>
            <person name="Guigo R."/>
            <person name="Gogendeau D."/>
            <person name="Katinka M."/>
            <person name="Keller A.-M."/>
            <person name="Kissmehl R."/>
            <person name="Klotz C."/>
            <person name="Koll F."/>
            <person name="Le Moue A."/>
            <person name="Lepere C."/>
            <person name="Malinsky S."/>
            <person name="Nowacki M."/>
            <person name="Nowak J.K."/>
            <person name="Plattner H."/>
            <person name="Poulain J."/>
            <person name="Ruiz F."/>
            <person name="Serrano V."/>
            <person name="Zagulski M."/>
            <person name="Dessen P."/>
            <person name="Betermier M."/>
            <person name="Weissenbach J."/>
            <person name="Scarpelli C."/>
            <person name="Schachter V."/>
            <person name="Sperling L."/>
            <person name="Meyer E."/>
            <person name="Cohen J."/>
            <person name="Wincker P."/>
        </authorList>
    </citation>
    <scope>NUCLEOTIDE SEQUENCE [LARGE SCALE GENOMIC DNA]</scope>
    <source>
        <strain evidence="1 2">Stock d4-2</strain>
    </source>
</reference>
<evidence type="ECO:0000313" key="1">
    <source>
        <dbReference type="EMBL" id="CAK80899.1"/>
    </source>
</evidence>
<organism evidence="1 2">
    <name type="scientific">Paramecium tetraurelia</name>
    <dbReference type="NCBI Taxonomy" id="5888"/>
    <lineage>
        <taxon>Eukaryota</taxon>
        <taxon>Sar</taxon>
        <taxon>Alveolata</taxon>
        <taxon>Ciliophora</taxon>
        <taxon>Intramacronucleata</taxon>
        <taxon>Oligohymenophorea</taxon>
        <taxon>Peniculida</taxon>
        <taxon>Parameciidae</taxon>
        <taxon>Paramecium</taxon>
    </lineage>
</organism>
<dbReference type="KEGG" id="ptm:GSPATT00015758001"/>
<dbReference type="InParanoid" id="A0DCY2"/>
<proteinExistence type="predicted"/>
<dbReference type="GeneID" id="5034081"/>